<protein>
    <recommendedName>
        <fullName evidence="1">Cell wall-active antibiotics response LiaF-like C-terminal domain-containing protein</fullName>
    </recommendedName>
</protein>
<feature type="domain" description="Cell wall-active antibiotics response LiaF-like C-terminal" evidence="1">
    <location>
        <begin position="125"/>
        <end position="228"/>
    </location>
</feature>
<reference evidence="2 3" key="1">
    <citation type="journal article" date="2016" name="Genome Announc.">
        <title>Complete Genome Sequences of Aerococcus christensenii CCUG 28831T, Aerococcus sanguinicola CCUG 43001T, Aerococcus urinae CCUG 36881T, Aerococcus urinaeequi CCUG 28094T, Aerococcus urinaehominis CCUG 42038 BT, and Aerococcus viridans CCUG 4311T.</title>
        <authorList>
            <person name="Carkaci D."/>
            <person name="Dargis R."/>
            <person name="Nielsen X.C."/>
            <person name="Skovgaard O."/>
            <person name="Fuursted K."/>
            <person name="Christensen J.J."/>
        </authorList>
    </citation>
    <scope>NUCLEOTIDE SEQUENCE [LARGE SCALE GENOMIC DNA]</scope>
    <source>
        <strain evidence="2 3">CCUG42038B</strain>
    </source>
</reference>
<dbReference type="STRING" id="128944.AWM75_07230"/>
<reference evidence="3" key="2">
    <citation type="submission" date="2016-01" db="EMBL/GenBank/DDBJ databases">
        <title>Six Aerococcus type strain genome sequencing and assembly using PacBio and Illumina Hiseq.</title>
        <authorList>
            <person name="Carkaci D."/>
            <person name="Dargis R."/>
            <person name="Nielsen X.C."/>
            <person name="Skovgaard O."/>
            <person name="Fuursted K."/>
            <person name="Christensen J.J."/>
        </authorList>
    </citation>
    <scope>NUCLEOTIDE SEQUENCE [LARGE SCALE GENOMIC DNA]</scope>
    <source>
        <strain evidence="3">CCUG42038B</strain>
    </source>
</reference>
<dbReference type="Proteomes" id="UP000062260">
    <property type="component" value="Chromosome"/>
</dbReference>
<evidence type="ECO:0000313" key="2">
    <source>
        <dbReference type="EMBL" id="AMB99767.1"/>
    </source>
</evidence>
<accession>A0A0X8FLY7</accession>
<dbReference type="InterPro" id="IPR024425">
    <property type="entry name" value="LiaF-like_C"/>
</dbReference>
<name>A0A0X8FLY7_9LACT</name>
<dbReference type="Pfam" id="PF09922">
    <property type="entry name" value="LiaF-like_C"/>
    <property type="match status" value="1"/>
</dbReference>
<keyword evidence="3" id="KW-1185">Reference proteome</keyword>
<dbReference type="EMBL" id="CP014163">
    <property type="protein sequence ID" value="AMB99767.1"/>
    <property type="molecule type" value="Genomic_DNA"/>
</dbReference>
<evidence type="ECO:0000313" key="3">
    <source>
        <dbReference type="Proteomes" id="UP000062260"/>
    </source>
</evidence>
<gene>
    <name evidence="2" type="ORF">AWM75_07230</name>
</gene>
<dbReference type="RefSeq" id="WP_067980167.1">
    <property type="nucleotide sequence ID" value="NZ_CP014163.1"/>
</dbReference>
<evidence type="ECO:0000259" key="1">
    <source>
        <dbReference type="Pfam" id="PF09922"/>
    </source>
</evidence>
<sequence>MFRLLLLIGLCVMLASLLFSLQSNWLAAVFFALALASLALAACWPANRHRYRYQIRLVNLAWLGLAVSLLLVSRWGLALAFSLVAGLAFFLVSYRQGRAPDQDAVETQAWLHWPAELANQASQPRFLTSGYQYFSVFGPNFVDLASIFIDQSQDQVQIICLFGRLKIVVPDGVELVCRYQALSGDLVYQDQQYFINNQYQVLYLGQANSNQTRPVQVVVTQILGKCEVVDL</sequence>
<dbReference type="AlphaFoldDB" id="A0A0X8FLY7"/>
<proteinExistence type="predicted"/>
<dbReference type="KEGG" id="auh:AWM75_07230"/>
<organism evidence="2 3">
    <name type="scientific">Aerococcus urinaehominis</name>
    <dbReference type="NCBI Taxonomy" id="128944"/>
    <lineage>
        <taxon>Bacteria</taxon>
        <taxon>Bacillati</taxon>
        <taxon>Bacillota</taxon>
        <taxon>Bacilli</taxon>
        <taxon>Lactobacillales</taxon>
        <taxon>Aerococcaceae</taxon>
        <taxon>Aerococcus</taxon>
    </lineage>
</organism>